<evidence type="ECO:0000313" key="2">
    <source>
        <dbReference type="EMBL" id="PHJ39465.1"/>
    </source>
</evidence>
<gene>
    <name evidence="2" type="ORF">P378_03385</name>
</gene>
<dbReference type="Proteomes" id="UP000222564">
    <property type="component" value="Unassembled WGS sequence"/>
</dbReference>
<organism evidence="2 3">
    <name type="scientific">Desulforamulus profundi</name>
    <dbReference type="NCBI Taxonomy" id="1383067"/>
    <lineage>
        <taxon>Bacteria</taxon>
        <taxon>Bacillati</taxon>
        <taxon>Bacillota</taxon>
        <taxon>Clostridia</taxon>
        <taxon>Eubacteriales</taxon>
        <taxon>Peptococcaceae</taxon>
        <taxon>Desulforamulus</taxon>
    </lineage>
</organism>
<comment type="caution">
    <text evidence="2">The sequence shown here is derived from an EMBL/GenBank/DDBJ whole genome shotgun (WGS) entry which is preliminary data.</text>
</comment>
<evidence type="ECO:0000313" key="3">
    <source>
        <dbReference type="Proteomes" id="UP000222564"/>
    </source>
</evidence>
<proteinExistence type="predicted"/>
<accession>A0A2C6MI55</accession>
<dbReference type="SUPFAM" id="SSF52317">
    <property type="entry name" value="Class I glutamine amidotransferase-like"/>
    <property type="match status" value="1"/>
</dbReference>
<sequence length="47" mass="5515">MVIIIDNYDSFIYNLYQHIRELGEEVLVFRNDAVTCRELAAMQPPTL</sequence>
<dbReference type="AlphaFoldDB" id="A0A2C6MI55"/>
<feature type="domain" description="Glutamine amidotransferase" evidence="1">
    <location>
        <begin position="4"/>
        <end position="34"/>
    </location>
</feature>
<keyword evidence="3" id="KW-1185">Reference proteome</keyword>
<dbReference type="InterPro" id="IPR029062">
    <property type="entry name" value="Class_I_gatase-like"/>
</dbReference>
<reference evidence="2 3" key="1">
    <citation type="submission" date="2013-09" db="EMBL/GenBank/DDBJ databases">
        <title>Biodegradation of hydrocarbons in the deep terrestrial subsurface : characterization of a microbial consortium composed of two Desulfotomaculum species originating from a deep geological formation.</title>
        <authorList>
            <person name="Aullo T."/>
            <person name="Berlendis S."/>
            <person name="Lascourreges J.-F."/>
            <person name="Dessort D."/>
            <person name="Saint-Laurent S."/>
            <person name="Schraauwers B."/>
            <person name="Mas J."/>
            <person name="Magot M."/>
            <person name="Ranchou-Peyruse A."/>
        </authorList>
    </citation>
    <scope>NUCLEOTIDE SEQUENCE [LARGE SCALE GENOMIC DNA]</scope>
    <source>
        <strain evidence="2 3">Bs107</strain>
    </source>
</reference>
<name>A0A2C6MI55_9FIRM</name>
<dbReference type="EMBL" id="AWQQ01000020">
    <property type="protein sequence ID" value="PHJ39465.1"/>
    <property type="molecule type" value="Genomic_DNA"/>
</dbReference>
<dbReference type="Pfam" id="PF00117">
    <property type="entry name" value="GATase"/>
    <property type="match status" value="1"/>
</dbReference>
<evidence type="ECO:0000259" key="1">
    <source>
        <dbReference type="Pfam" id="PF00117"/>
    </source>
</evidence>
<dbReference type="InterPro" id="IPR017926">
    <property type="entry name" value="GATASE"/>
</dbReference>
<dbReference type="Gene3D" id="3.40.50.880">
    <property type="match status" value="1"/>
</dbReference>
<protein>
    <recommendedName>
        <fullName evidence="1">Glutamine amidotransferase domain-containing protein</fullName>
    </recommendedName>
</protein>